<evidence type="ECO:0000256" key="2">
    <source>
        <dbReference type="ARBA" id="ARBA00022490"/>
    </source>
</evidence>
<sequence>MNFPEFKDCLLTLSEIIYFDSNEYLREKTSNPFRMKEIIDIAENLLANITNEDEKYFLMGTLGNLYRIYGELQKAVKILTECVTIASNQNNSNREIVALIRLGEAIKYKDNPMKALEIFNEVLEKCKANNNLLYLDFAIQHKGKCLLELGGIVEAEKCFKEALKLREFKGDVSLIESTRQALNFIKKRNAKYFTE</sequence>
<name>A0ABT4ERE0_9BACI</name>
<evidence type="ECO:0000256" key="4">
    <source>
        <dbReference type="ARBA" id="ARBA00022803"/>
    </source>
</evidence>
<dbReference type="SUPFAM" id="SSF48452">
    <property type="entry name" value="TPR-like"/>
    <property type="match status" value="1"/>
</dbReference>
<gene>
    <name evidence="6" type="ORF">M5W82_14210</name>
</gene>
<organism evidence="6 7">
    <name type="scientific">Lysinibacillus xylanilyticus</name>
    <dbReference type="NCBI Taxonomy" id="582475"/>
    <lineage>
        <taxon>Bacteria</taxon>
        <taxon>Bacillati</taxon>
        <taxon>Bacillota</taxon>
        <taxon>Bacilli</taxon>
        <taxon>Bacillales</taxon>
        <taxon>Bacillaceae</taxon>
        <taxon>Lysinibacillus</taxon>
    </lineage>
</organism>
<dbReference type="SMART" id="SM00028">
    <property type="entry name" value="TPR"/>
    <property type="match status" value="3"/>
</dbReference>
<evidence type="ECO:0000313" key="7">
    <source>
        <dbReference type="Proteomes" id="UP001527052"/>
    </source>
</evidence>
<dbReference type="EMBL" id="JAMDLZ010000023">
    <property type="protein sequence ID" value="MCY9548108.1"/>
    <property type="molecule type" value="Genomic_DNA"/>
</dbReference>
<accession>A0ABT4ERE0</accession>
<dbReference type="Pfam" id="PF13181">
    <property type="entry name" value="TPR_8"/>
    <property type="match status" value="1"/>
</dbReference>
<keyword evidence="2" id="KW-0963">Cytoplasm</keyword>
<dbReference type="Proteomes" id="UP001527052">
    <property type="component" value="Unassembled WGS sequence"/>
</dbReference>
<dbReference type="RefSeq" id="WP_268637957.1">
    <property type="nucleotide sequence ID" value="NZ_JAMDLZ010000023.1"/>
</dbReference>
<evidence type="ECO:0000256" key="1">
    <source>
        <dbReference type="ARBA" id="ARBA00004496"/>
    </source>
</evidence>
<dbReference type="PANTHER" id="PTHR46630">
    <property type="entry name" value="TETRATRICOPEPTIDE REPEAT PROTEIN 29"/>
    <property type="match status" value="1"/>
</dbReference>
<keyword evidence="3" id="KW-0677">Repeat</keyword>
<dbReference type="Gene3D" id="1.25.40.10">
    <property type="entry name" value="Tetratricopeptide repeat domain"/>
    <property type="match status" value="1"/>
</dbReference>
<dbReference type="InterPro" id="IPR011990">
    <property type="entry name" value="TPR-like_helical_dom_sf"/>
</dbReference>
<comment type="caution">
    <text evidence="6">The sequence shown here is derived from an EMBL/GenBank/DDBJ whole genome shotgun (WGS) entry which is preliminary data.</text>
</comment>
<evidence type="ECO:0000256" key="3">
    <source>
        <dbReference type="ARBA" id="ARBA00022737"/>
    </source>
</evidence>
<dbReference type="PANTHER" id="PTHR46630:SF1">
    <property type="entry name" value="TETRATRICOPEPTIDE REPEAT PROTEIN 29"/>
    <property type="match status" value="1"/>
</dbReference>
<dbReference type="InterPro" id="IPR051476">
    <property type="entry name" value="Bac_ResReg_Asp_Phosphatase"/>
</dbReference>
<protein>
    <recommendedName>
        <fullName evidence="8">Tetratricopeptide repeat protein</fullName>
    </recommendedName>
</protein>
<reference evidence="6 7" key="1">
    <citation type="submission" date="2022-05" db="EMBL/GenBank/DDBJ databases">
        <title>Genome Sequencing of Bee-Associated Microbes.</title>
        <authorList>
            <person name="Dunlap C."/>
        </authorList>
    </citation>
    <scope>NUCLEOTIDE SEQUENCE [LARGE SCALE GENOMIC DNA]</scope>
    <source>
        <strain evidence="6 7">NRRL BD-083</strain>
    </source>
</reference>
<keyword evidence="7" id="KW-1185">Reference proteome</keyword>
<evidence type="ECO:0000256" key="5">
    <source>
        <dbReference type="ARBA" id="ARBA00038253"/>
    </source>
</evidence>
<evidence type="ECO:0000313" key="6">
    <source>
        <dbReference type="EMBL" id="MCY9548108.1"/>
    </source>
</evidence>
<proteinExistence type="inferred from homology"/>
<dbReference type="InterPro" id="IPR019734">
    <property type="entry name" value="TPR_rpt"/>
</dbReference>
<keyword evidence="4" id="KW-0802">TPR repeat</keyword>
<evidence type="ECO:0008006" key="8">
    <source>
        <dbReference type="Google" id="ProtNLM"/>
    </source>
</evidence>
<comment type="similarity">
    <text evidence="5">Belongs to the Rap family.</text>
</comment>
<comment type="subcellular location">
    <subcellularLocation>
        <location evidence="1">Cytoplasm</location>
    </subcellularLocation>
</comment>